<evidence type="ECO:0000313" key="4">
    <source>
        <dbReference type="Proteomes" id="UP001153269"/>
    </source>
</evidence>
<sequence>MTLKKFWTRQRQTMPKGKNKLRQPTDNTATELAQHGGEHDKDDEEAELEPGLAKALDLMTNKLMMAINDKLEPLAKTVLAHTTELKRANDHLEEAEARVLLLETGDR</sequence>
<reference evidence="3" key="1">
    <citation type="submission" date="2020-03" db="EMBL/GenBank/DDBJ databases">
        <authorList>
            <person name="Weist P."/>
        </authorList>
    </citation>
    <scope>NUCLEOTIDE SEQUENCE</scope>
</reference>
<feature type="compositionally biased region" description="Polar residues" evidence="2">
    <location>
        <begin position="22"/>
        <end position="31"/>
    </location>
</feature>
<gene>
    <name evidence="3" type="ORF">PLEPLA_LOCUS10012</name>
</gene>
<feature type="region of interest" description="Disordered" evidence="2">
    <location>
        <begin position="1"/>
        <end position="48"/>
    </location>
</feature>
<dbReference type="Proteomes" id="UP001153269">
    <property type="component" value="Unassembled WGS sequence"/>
</dbReference>
<dbReference type="EMBL" id="CADEAL010000562">
    <property type="protein sequence ID" value="CAB1422123.1"/>
    <property type="molecule type" value="Genomic_DNA"/>
</dbReference>
<proteinExistence type="predicted"/>
<organism evidence="3 4">
    <name type="scientific">Pleuronectes platessa</name>
    <name type="common">European plaice</name>
    <dbReference type="NCBI Taxonomy" id="8262"/>
    <lineage>
        <taxon>Eukaryota</taxon>
        <taxon>Metazoa</taxon>
        <taxon>Chordata</taxon>
        <taxon>Craniata</taxon>
        <taxon>Vertebrata</taxon>
        <taxon>Euteleostomi</taxon>
        <taxon>Actinopterygii</taxon>
        <taxon>Neopterygii</taxon>
        <taxon>Teleostei</taxon>
        <taxon>Neoteleostei</taxon>
        <taxon>Acanthomorphata</taxon>
        <taxon>Carangaria</taxon>
        <taxon>Pleuronectiformes</taxon>
        <taxon>Pleuronectoidei</taxon>
        <taxon>Pleuronectidae</taxon>
        <taxon>Pleuronectes</taxon>
    </lineage>
</organism>
<dbReference type="AlphaFoldDB" id="A0A9N7U0A1"/>
<evidence type="ECO:0000256" key="1">
    <source>
        <dbReference type="SAM" id="Coils"/>
    </source>
</evidence>
<evidence type="ECO:0000313" key="3">
    <source>
        <dbReference type="EMBL" id="CAB1422123.1"/>
    </source>
</evidence>
<keyword evidence="4" id="KW-1185">Reference proteome</keyword>
<keyword evidence="1" id="KW-0175">Coiled coil</keyword>
<feature type="coiled-coil region" evidence="1">
    <location>
        <begin position="78"/>
        <end position="105"/>
    </location>
</feature>
<accession>A0A9N7U0A1</accession>
<name>A0A9N7U0A1_PLEPL</name>
<protein>
    <submittedName>
        <fullName evidence="3">Uncharacterized protein</fullName>
    </submittedName>
</protein>
<evidence type="ECO:0000256" key="2">
    <source>
        <dbReference type="SAM" id="MobiDB-lite"/>
    </source>
</evidence>
<comment type="caution">
    <text evidence="3">The sequence shown here is derived from an EMBL/GenBank/DDBJ whole genome shotgun (WGS) entry which is preliminary data.</text>
</comment>